<organism evidence="1 2">
    <name type="scientific">Actinomyces naeslundii</name>
    <dbReference type="NCBI Taxonomy" id="1655"/>
    <lineage>
        <taxon>Bacteria</taxon>
        <taxon>Bacillati</taxon>
        <taxon>Actinomycetota</taxon>
        <taxon>Actinomycetes</taxon>
        <taxon>Actinomycetales</taxon>
        <taxon>Actinomycetaceae</taxon>
        <taxon>Actinomyces</taxon>
    </lineage>
</organism>
<evidence type="ECO:0000313" key="1">
    <source>
        <dbReference type="EMBL" id="OLO86352.1"/>
    </source>
</evidence>
<gene>
    <name evidence="1" type="ORF">BKH13_00430</name>
</gene>
<dbReference type="EMBL" id="MSKX01000002">
    <property type="protein sequence ID" value="OLO86352.1"/>
    <property type="molecule type" value="Genomic_DNA"/>
</dbReference>
<name>A0ABX3F3C1_ACTNA</name>
<keyword evidence="2" id="KW-1185">Reference proteome</keyword>
<protein>
    <submittedName>
        <fullName evidence="1">Uncharacterized protein</fullName>
    </submittedName>
</protein>
<dbReference type="Proteomes" id="UP000186781">
    <property type="component" value="Unassembled WGS sequence"/>
</dbReference>
<evidence type="ECO:0000313" key="2">
    <source>
        <dbReference type="Proteomes" id="UP000186781"/>
    </source>
</evidence>
<comment type="caution">
    <text evidence="1">The sequence shown here is derived from an EMBL/GenBank/DDBJ whole genome shotgun (WGS) entry which is preliminary data.</text>
</comment>
<accession>A0ABX3F3C1</accession>
<sequence>MSVDGYKRQRIELRLTGLNKIEEGGLCLAVRTIEGTRSFDELSTLCPPAGSIATREAAQWVASYMEKHPERGTYQAGALIIDVSASDYTNDDPRDWVALNRVVDRVIGEVARQQPAITVGTLAIQPAKDIQARLASYARSNPAAEETS</sequence>
<reference evidence="1 2" key="1">
    <citation type="submission" date="2016-12" db="EMBL/GenBank/DDBJ databases">
        <title>Genomic comparison of strains in the 'Actinomyces naeslundii' group.</title>
        <authorList>
            <person name="Mughal S.R."/>
            <person name="Do T."/>
            <person name="Gilbert S.C."/>
            <person name="Witherden E.A."/>
            <person name="Didelot X."/>
            <person name="Beighton D."/>
        </authorList>
    </citation>
    <scope>NUCLEOTIDE SEQUENCE [LARGE SCALE GENOMIC DNA]</scope>
    <source>
        <strain evidence="1 2">WE6B-3</strain>
    </source>
</reference>
<proteinExistence type="predicted"/>